<dbReference type="InterPro" id="IPR027417">
    <property type="entry name" value="P-loop_NTPase"/>
</dbReference>
<dbReference type="PANTHER" id="PTHR18884">
    <property type="entry name" value="SEPTIN"/>
    <property type="match status" value="1"/>
</dbReference>
<dbReference type="Gene3D" id="3.40.50.300">
    <property type="entry name" value="P-loop containing nucleotide triphosphate hydrolases"/>
    <property type="match status" value="1"/>
</dbReference>
<feature type="region of interest" description="Disordered" evidence="2">
    <location>
        <begin position="128"/>
        <end position="170"/>
    </location>
</feature>
<dbReference type="PROSITE" id="PS00675">
    <property type="entry name" value="SIGMA54_INTERACT_1"/>
    <property type="match status" value="1"/>
</dbReference>
<accession>A0A553HKP8</accession>
<evidence type="ECO:0000313" key="4">
    <source>
        <dbReference type="EMBL" id="TRX88517.1"/>
    </source>
</evidence>
<dbReference type="Proteomes" id="UP000319160">
    <property type="component" value="Unassembled WGS sequence"/>
</dbReference>
<dbReference type="PROSITE" id="PS51719">
    <property type="entry name" value="G_SEPTIN"/>
    <property type="match status" value="1"/>
</dbReference>
<dbReference type="OrthoDB" id="4150765at2759"/>
<name>A0A553HKP8_9PEZI</name>
<keyword evidence="5" id="KW-1185">Reference proteome</keyword>
<evidence type="ECO:0000313" key="5">
    <source>
        <dbReference type="Proteomes" id="UP000319160"/>
    </source>
</evidence>
<feature type="region of interest" description="Disordered" evidence="2">
    <location>
        <begin position="1"/>
        <end position="29"/>
    </location>
</feature>
<dbReference type="GO" id="GO:0005525">
    <property type="term" value="F:GTP binding"/>
    <property type="evidence" value="ECO:0007669"/>
    <property type="project" value="UniProtKB-KW"/>
</dbReference>
<feature type="region of interest" description="Disordered" evidence="2">
    <location>
        <begin position="578"/>
        <end position="600"/>
    </location>
</feature>
<dbReference type="SUPFAM" id="SSF52540">
    <property type="entry name" value="P-loop containing nucleoside triphosphate hydrolases"/>
    <property type="match status" value="1"/>
</dbReference>
<feature type="domain" description="Septin-type G" evidence="3">
    <location>
        <begin position="192"/>
        <end position="487"/>
    </location>
</feature>
<evidence type="ECO:0000256" key="2">
    <source>
        <dbReference type="SAM" id="MobiDB-lite"/>
    </source>
</evidence>
<dbReference type="InterPro" id="IPR030379">
    <property type="entry name" value="G_SEPTIN_dom"/>
</dbReference>
<dbReference type="InterPro" id="IPR046707">
    <property type="entry name" value="DUF6780"/>
</dbReference>
<comment type="caution">
    <text evidence="4">The sequence shown here is derived from an EMBL/GenBank/DDBJ whole genome shotgun (WGS) entry which is preliminary data.</text>
</comment>
<dbReference type="STRING" id="2512241.A0A553HKP8"/>
<dbReference type="EMBL" id="VFLP01000085">
    <property type="protein sequence ID" value="TRX88517.1"/>
    <property type="molecule type" value="Genomic_DNA"/>
</dbReference>
<organism evidence="4 5">
    <name type="scientific">Xylaria flabelliformis</name>
    <dbReference type="NCBI Taxonomy" id="2512241"/>
    <lineage>
        <taxon>Eukaryota</taxon>
        <taxon>Fungi</taxon>
        <taxon>Dikarya</taxon>
        <taxon>Ascomycota</taxon>
        <taxon>Pezizomycotina</taxon>
        <taxon>Sordariomycetes</taxon>
        <taxon>Xylariomycetidae</taxon>
        <taxon>Xylariales</taxon>
        <taxon>Xylariaceae</taxon>
        <taxon>Xylaria</taxon>
    </lineage>
</organism>
<proteinExistence type="inferred from homology"/>
<keyword evidence="1" id="KW-0547">Nucleotide-binding</keyword>
<evidence type="ECO:0000256" key="1">
    <source>
        <dbReference type="RuleBase" id="RU004560"/>
    </source>
</evidence>
<feature type="compositionally biased region" description="Basic and acidic residues" evidence="2">
    <location>
        <begin position="1"/>
        <end position="10"/>
    </location>
</feature>
<comment type="similarity">
    <text evidence="1">Belongs to the TRAFAC class TrmE-Era-EngA-EngB-Septin-like GTPase superfamily. Septin GTPase family.</text>
</comment>
<evidence type="ECO:0000259" key="3">
    <source>
        <dbReference type="PROSITE" id="PS51719"/>
    </source>
</evidence>
<reference evidence="5" key="1">
    <citation type="submission" date="2019-06" db="EMBL/GenBank/DDBJ databases">
        <title>Draft genome sequence of the griseofulvin-producing fungus Xylaria cubensis strain G536.</title>
        <authorList>
            <person name="Mead M.E."/>
            <person name="Raja H.A."/>
            <person name="Steenwyk J.L."/>
            <person name="Knowles S.L."/>
            <person name="Oberlies N.H."/>
            <person name="Rokas A."/>
        </authorList>
    </citation>
    <scope>NUCLEOTIDE SEQUENCE [LARGE SCALE GENOMIC DNA]</scope>
    <source>
        <strain evidence="5">G536</strain>
    </source>
</reference>
<sequence length="657" mass="72119">MRPLHGDDTWATRQRQRAARLNDRDAHLTSPSAASNYVSFCIADEASLDSHRGRSMLPTHSGDPKKLPEPFPAGDQDRLEDDATPCSPLSRASFLSQSSVSLLSQAQPSSLSRPITPIMLGSSCVSFTGSSSSSRRNSFASSLSDDAVGYDRESAGEPVSAPSMLDSGSAPQLVMPSINMPSRRPFTETGKSLGRLKILLAGDSGVGKTSLMKAIVQTCDHIVHVDPISPVNESSQASSRPDIMSASPKRLSLSTTAISEVYASTKPYPEWWLELDTPSASHKRKRRDDHVLERNICFAMETIVHCVDYVESHLSKVLSDDLSEADLMNMLGGDGGCQVDVVLYLVSRSLKPADLEYIRRLTLLTNVIPILSRAEALSEQQTAAHKQRIATQLDSAGIRPFTFTPMAAQENREPSIPSIPYTVSSATESDYDTMDASLLMSSDYLQPLIPTDLSFLVEKIFSVDGASWLRHSAAKKYLQWRESAPRRPRDLYRPLAPPVPDSSSALTRLSQALTVYHRPQQGNTTAQFQMADWAAELQRSSINERLRYEALSRGERAVWLTEKLHECVQDGTLVAASQGTGMNNGERRRRGGRYGASKTQHHQDPLGLLQVAADLKAKGWKAVEVLSSLGLVGLAFWISRHGWPTKAVELVDDWMGF</sequence>
<dbReference type="Pfam" id="PF20571">
    <property type="entry name" value="DUF6780"/>
    <property type="match status" value="1"/>
</dbReference>
<gene>
    <name evidence="4" type="ORF">FHL15_010556</name>
</gene>
<dbReference type="Pfam" id="PF00735">
    <property type="entry name" value="Septin"/>
    <property type="match status" value="1"/>
</dbReference>
<protein>
    <recommendedName>
        <fullName evidence="3">Septin-type G domain-containing protein</fullName>
    </recommendedName>
</protein>
<keyword evidence="1" id="KW-0342">GTP-binding</keyword>
<dbReference type="AlphaFoldDB" id="A0A553HKP8"/>
<feature type="region of interest" description="Disordered" evidence="2">
    <location>
        <begin position="51"/>
        <end position="90"/>
    </location>
</feature>
<dbReference type="InterPro" id="IPR025662">
    <property type="entry name" value="Sigma_54_int_dom_ATP-bd_1"/>
</dbReference>
<feature type="compositionally biased region" description="Low complexity" evidence="2">
    <location>
        <begin position="128"/>
        <end position="144"/>
    </location>
</feature>